<sequence>MEALNQGLRRIPTWSLYVVGLAVAAWVVVPGLSAIDPVRDIERGLGLWAVRFLLLGLMITPLRWVGVNALRFRRQIGLVAFGLVVLHLLTWLVLDMGLRWDQIADDLVKRWYIMIGMASFVLLIPLAVTSNDRSIRWLRKTWVRLHKLAYPAAILAVVHFIMVQKVWGAEILIYAAILAGLLAARVWKFGPSRVVWG</sequence>
<dbReference type="Pfam" id="PF01794">
    <property type="entry name" value="Ferric_reduct"/>
    <property type="match status" value="1"/>
</dbReference>
<keyword evidence="5 7" id="KW-0408">Iron</keyword>
<keyword evidence="7" id="KW-0288">FMN</keyword>
<comment type="function">
    <text evidence="7">Part of the MsrPQ system that repairs oxidized periplasmic proteins containing methionine sulfoxide residues (Met-O), using respiratory chain electrons. Thus protects these proteins from oxidative-stress damage caused by reactive species of oxygen and chlorine generated by the host defense mechanisms. MsrPQ is essential for the maintenance of envelope integrity under bleach stress, rescuing a wide series of structurally unrelated periplasmic proteins from methionine oxidation. MsrQ provides electrons for reduction to the reductase catalytic subunit MsrP, using the quinone pool of the respiratory chain.</text>
</comment>
<keyword evidence="10" id="KW-1185">Reference proteome</keyword>
<keyword evidence="3 7" id="KW-0812">Transmembrane</keyword>
<keyword evidence="7" id="KW-0479">Metal-binding</keyword>
<dbReference type="Proteomes" id="UP001193501">
    <property type="component" value="Unassembled WGS sequence"/>
</dbReference>
<comment type="subcellular location">
    <subcellularLocation>
        <location evidence="7">Cell membrane</location>
        <topology evidence="7">Multi-pass membrane protein</topology>
    </subcellularLocation>
    <subcellularLocation>
        <location evidence="1">Membrane</location>
        <topology evidence="1">Multi-pass membrane protein</topology>
    </subcellularLocation>
</comment>
<gene>
    <name evidence="7" type="primary">msrQ</name>
    <name evidence="9" type="ORF">GV832_03640</name>
</gene>
<evidence type="ECO:0000259" key="8">
    <source>
        <dbReference type="Pfam" id="PF01794"/>
    </source>
</evidence>
<keyword evidence="2 7" id="KW-0813">Transport</keyword>
<dbReference type="PANTHER" id="PTHR36964:SF1">
    <property type="entry name" value="PROTEIN-METHIONINE-SULFOXIDE REDUCTASE HEME-BINDING SUBUNIT MSRQ"/>
    <property type="match status" value="1"/>
</dbReference>
<accession>A0AAE5BTX2</accession>
<evidence type="ECO:0000256" key="1">
    <source>
        <dbReference type="ARBA" id="ARBA00004141"/>
    </source>
</evidence>
<dbReference type="GO" id="GO:0030091">
    <property type="term" value="P:protein repair"/>
    <property type="evidence" value="ECO:0007669"/>
    <property type="project" value="UniProtKB-UniRule"/>
</dbReference>
<comment type="cofactor">
    <cofactor evidence="7">
        <name>heme b</name>
        <dbReference type="ChEBI" id="CHEBI:60344"/>
    </cofactor>
    <text evidence="7">Binds 1 heme b (iron(II)-protoporphyrin IX) group per subunit.</text>
</comment>
<evidence type="ECO:0000256" key="6">
    <source>
        <dbReference type="ARBA" id="ARBA00023136"/>
    </source>
</evidence>
<evidence type="ECO:0000256" key="7">
    <source>
        <dbReference type="HAMAP-Rule" id="MF_01207"/>
    </source>
</evidence>
<comment type="subunit">
    <text evidence="7">Heterodimer of a catalytic subunit (MsrP) and a heme-binding subunit (MsrQ).</text>
</comment>
<name>A0AAE5BTX2_9RHOB</name>
<feature type="transmembrane region" description="Helical" evidence="7">
    <location>
        <begin position="171"/>
        <end position="187"/>
    </location>
</feature>
<comment type="similarity">
    <text evidence="7">Belongs to the MsrQ family.</text>
</comment>
<dbReference type="HAMAP" id="MF_01207">
    <property type="entry name" value="MsrQ"/>
    <property type="match status" value="1"/>
</dbReference>
<dbReference type="GO" id="GO:0016679">
    <property type="term" value="F:oxidoreductase activity, acting on diphenols and related substances as donors"/>
    <property type="evidence" value="ECO:0007669"/>
    <property type="project" value="TreeGrafter"/>
</dbReference>
<dbReference type="GO" id="GO:0020037">
    <property type="term" value="F:heme binding"/>
    <property type="evidence" value="ECO:0007669"/>
    <property type="project" value="UniProtKB-UniRule"/>
</dbReference>
<keyword evidence="7" id="KW-0349">Heme</keyword>
<keyword evidence="6 7" id="KW-0472">Membrane</keyword>
<feature type="domain" description="Ferric oxidoreductase" evidence="8">
    <location>
        <begin position="45"/>
        <end position="157"/>
    </location>
</feature>
<dbReference type="AlphaFoldDB" id="A0AAE5BTX2"/>
<dbReference type="InterPro" id="IPR013130">
    <property type="entry name" value="Fe3_Rdtase_TM_dom"/>
</dbReference>
<evidence type="ECO:0000256" key="3">
    <source>
        <dbReference type="ARBA" id="ARBA00022692"/>
    </source>
</evidence>
<evidence type="ECO:0000313" key="9">
    <source>
        <dbReference type="EMBL" id="NBZ86662.1"/>
    </source>
</evidence>
<dbReference type="GO" id="GO:0046872">
    <property type="term" value="F:metal ion binding"/>
    <property type="evidence" value="ECO:0007669"/>
    <property type="project" value="UniProtKB-KW"/>
</dbReference>
<evidence type="ECO:0000256" key="5">
    <source>
        <dbReference type="ARBA" id="ARBA00023004"/>
    </source>
</evidence>
<dbReference type="RefSeq" id="WP_168773481.1">
    <property type="nucleotide sequence ID" value="NZ_JAABNR010000003.1"/>
</dbReference>
<keyword evidence="7" id="KW-0285">Flavoprotein</keyword>
<dbReference type="InterPro" id="IPR022837">
    <property type="entry name" value="MsrQ-like"/>
</dbReference>
<comment type="cofactor">
    <cofactor evidence="7">
        <name>FMN</name>
        <dbReference type="ChEBI" id="CHEBI:58210"/>
    </cofactor>
    <text evidence="7">Binds 1 FMN per subunit.</text>
</comment>
<feature type="transmembrane region" description="Helical" evidence="7">
    <location>
        <begin position="110"/>
        <end position="128"/>
    </location>
</feature>
<keyword evidence="4 7" id="KW-1133">Transmembrane helix</keyword>
<protein>
    <recommendedName>
        <fullName evidence="7">Protein-methionine-sulfoxide reductase heme-binding subunit MsrQ</fullName>
    </recommendedName>
    <alternativeName>
        <fullName evidence="7">Flavocytochrome MsrQ</fullName>
    </alternativeName>
</protein>
<dbReference type="GO" id="GO:0005886">
    <property type="term" value="C:plasma membrane"/>
    <property type="evidence" value="ECO:0007669"/>
    <property type="project" value="UniProtKB-SubCell"/>
</dbReference>
<evidence type="ECO:0000313" key="10">
    <source>
        <dbReference type="Proteomes" id="UP001193501"/>
    </source>
</evidence>
<keyword evidence="7" id="KW-1003">Cell membrane</keyword>
<dbReference type="EMBL" id="JAABNR010000003">
    <property type="protein sequence ID" value="NBZ86662.1"/>
    <property type="molecule type" value="Genomic_DNA"/>
</dbReference>
<feature type="transmembrane region" description="Helical" evidence="7">
    <location>
        <begin position="148"/>
        <end position="165"/>
    </location>
</feature>
<reference evidence="9" key="1">
    <citation type="submission" date="2020-01" db="EMBL/GenBank/DDBJ databases">
        <authorList>
            <person name="Chen W.-M."/>
        </authorList>
    </citation>
    <scope>NUCLEOTIDE SEQUENCE</scope>
    <source>
        <strain evidence="9">CYK-10</strain>
    </source>
</reference>
<dbReference type="GO" id="GO:0010181">
    <property type="term" value="F:FMN binding"/>
    <property type="evidence" value="ECO:0007669"/>
    <property type="project" value="UniProtKB-UniRule"/>
</dbReference>
<feature type="transmembrane region" description="Helical" evidence="7">
    <location>
        <begin position="76"/>
        <end position="98"/>
    </location>
</feature>
<feature type="transmembrane region" description="Helical" evidence="7">
    <location>
        <begin position="14"/>
        <end position="33"/>
    </location>
</feature>
<proteinExistence type="inferred from homology"/>
<evidence type="ECO:0000256" key="2">
    <source>
        <dbReference type="ARBA" id="ARBA00022448"/>
    </source>
</evidence>
<dbReference type="PANTHER" id="PTHR36964">
    <property type="entry name" value="PROTEIN-METHIONINE-SULFOXIDE REDUCTASE HEME-BINDING SUBUNIT MSRQ"/>
    <property type="match status" value="1"/>
</dbReference>
<evidence type="ECO:0000256" key="4">
    <source>
        <dbReference type="ARBA" id="ARBA00022989"/>
    </source>
</evidence>
<comment type="caution">
    <text evidence="9">The sequence shown here is derived from an EMBL/GenBank/DDBJ whole genome shotgun (WGS) entry which is preliminary data.</text>
</comment>
<feature type="transmembrane region" description="Helical" evidence="7">
    <location>
        <begin position="45"/>
        <end position="64"/>
    </location>
</feature>
<organism evidence="9 10">
    <name type="scientific">Stagnihabitans tardus</name>
    <dbReference type="NCBI Taxonomy" id="2699202"/>
    <lineage>
        <taxon>Bacteria</taxon>
        <taxon>Pseudomonadati</taxon>
        <taxon>Pseudomonadota</taxon>
        <taxon>Alphaproteobacteria</taxon>
        <taxon>Rhodobacterales</taxon>
        <taxon>Paracoccaceae</taxon>
        <taxon>Stagnihabitans</taxon>
    </lineage>
</organism>
<keyword evidence="7" id="KW-0249">Electron transport</keyword>
<dbReference type="GO" id="GO:0009055">
    <property type="term" value="F:electron transfer activity"/>
    <property type="evidence" value="ECO:0007669"/>
    <property type="project" value="UniProtKB-UniRule"/>
</dbReference>